<organism evidence="1 2">
    <name type="scientific">Winkia neuii</name>
    <dbReference type="NCBI Taxonomy" id="33007"/>
    <lineage>
        <taxon>Bacteria</taxon>
        <taxon>Bacillati</taxon>
        <taxon>Actinomycetota</taxon>
        <taxon>Actinomycetes</taxon>
        <taxon>Actinomycetales</taxon>
        <taxon>Actinomycetaceae</taxon>
        <taxon>Winkia</taxon>
    </lineage>
</organism>
<protein>
    <submittedName>
        <fullName evidence="1">Uncharacterized protein</fullName>
    </submittedName>
</protein>
<evidence type="ECO:0000313" key="1">
    <source>
        <dbReference type="EMBL" id="PKY73315.1"/>
    </source>
</evidence>
<dbReference type="GeneID" id="35865959"/>
<gene>
    <name evidence="1" type="ORF">CYJ19_01655</name>
</gene>
<accession>A0A2I1IQC2</accession>
<dbReference type="RefSeq" id="WP_024330645.1">
    <property type="nucleotide sequence ID" value="NZ_JASOXK010000001.1"/>
</dbReference>
<name>A0A2I1IQC2_9ACTO</name>
<sequence length="78" mass="8624">MARHSLKLHIARHIPDNPGIVATKNVTLRERLMRLLLGTPRKVMILVPGDSVKQIDITENTDDDLMALADALKAGESK</sequence>
<dbReference type="EMBL" id="PKKO01000001">
    <property type="protein sequence ID" value="PKY73315.1"/>
    <property type="molecule type" value="Genomic_DNA"/>
</dbReference>
<evidence type="ECO:0000313" key="2">
    <source>
        <dbReference type="Proteomes" id="UP000235122"/>
    </source>
</evidence>
<dbReference type="STRING" id="33007.HMPREF3198_00976"/>
<dbReference type="Proteomes" id="UP000235122">
    <property type="component" value="Unassembled WGS sequence"/>
</dbReference>
<comment type="caution">
    <text evidence="1">The sequence shown here is derived from an EMBL/GenBank/DDBJ whole genome shotgun (WGS) entry which is preliminary data.</text>
</comment>
<reference evidence="1 2" key="1">
    <citation type="submission" date="2017-12" db="EMBL/GenBank/DDBJ databases">
        <title>Phylogenetic diversity of female urinary microbiome.</title>
        <authorList>
            <person name="Thomas-White K."/>
            <person name="Wolfe A.J."/>
        </authorList>
    </citation>
    <scope>NUCLEOTIDE SEQUENCE [LARGE SCALE GENOMIC DNA]</scope>
    <source>
        <strain evidence="1 2">UMB0402</strain>
    </source>
</reference>
<keyword evidence="2" id="KW-1185">Reference proteome</keyword>
<dbReference type="AlphaFoldDB" id="A0A2I1IQC2"/>
<proteinExistence type="predicted"/>